<accession>A0A7W6E7J8</accession>
<proteinExistence type="predicted"/>
<evidence type="ECO:0000256" key="3">
    <source>
        <dbReference type="ARBA" id="ARBA00023163"/>
    </source>
</evidence>
<keyword evidence="3" id="KW-0804">Transcription</keyword>
<feature type="DNA-binding region" description="H-T-H motif" evidence="4">
    <location>
        <begin position="30"/>
        <end position="49"/>
    </location>
</feature>
<feature type="domain" description="HTH tetR-type" evidence="5">
    <location>
        <begin position="8"/>
        <end position="67"/>
    </location>
</feature>
<evidence type="ECO:0000313" key="7">
    <source>
        <dbReference type="Proteomes" id="UP000530268"/>
    </source>
</evidence>
<dbReference type="InterPro" id="IPR050109">
    <property type="entry name" value="HTH-type_TetR-like_transc_reg"/>
</dbReference>
<evidence type="ECO:0000259" key="5">
    <source>
        <dbReference type="PROSITE" id="PS50977"/>
    </source>
</evidence>
<dbReference type="RefSeq" id="WP_184568382.1">
    <property type="nucleotide sequence ID" value="NZ_JACIEI010000036.1"/>
</dbReference>
<dbReference type="PANTHER" id="PTHR30055">
    <property type="entry name" value="HTH-TYPE TRANSCRIPTIONAL REGULATOR RUTR"/>
    <property type="match status" value="1"/>
</dbReference>
<evidence type="ECO:0000256" key="1">
    <source>
        <dbReference type="ARBA" id="ARBA00023015"/>
    </source>
</evidence>
<dbReference type="GO" id="GO:0003700">
    <property type="term" value="F:DNA-binding transcription factor activity"/>
    <property type="evidence" value="ECO:0007669"/>
    <property type="project" value="TreeGrafter"/>
</dbReference>
<name>A0A7W6E7J8_9RHOB</name>
<dbReference type="EMBL" id="JACIEI010000036">
    <property type="protein sequence ID" value="MBB3996158.1"/>
    <property type="molecule type" value="Genomic_DNA"/>
</dbReference>
<dbReference type="Proteomes" id="UP000530268">
    <property type="component" value="Unassembled WGS sequence"/>
</dbReference>
<keyword evidence="2 4" id="KW-0238">DNA-binding</keyword>
<keyword evidence="1" id="KW-0805">Transcription regulation</keyword>
<protein>
    <submittedName>
        <fullName evidence="6">AcrR family transcriptional regulator</fullName>
    </submittedName>
</protein>
<gene>
    <name evidence="6" type="ORF">GGR95_003831</name>
</gene>
<dbReference type="GO" id="GO:0000976">
    <property type="term" value="F:transcription cis-regulatory region binding"/>
    <property type="evidence" value="ECO:0007669"/>
    <property type="project" value="TreeGrafter"/>
</dbReference>
<evidence type="ECO:0000313" key="6">
    <source>
        <dbReference type="EMBL" id="MBB3996158.1"/>
    </source>
</evidence>
<dbReference type="InterPro" id="IPR009057">
    <property type="entry name" value="Homeodomain-like_sf"/>
</dbReference>
<dbReference type="SUPFAM" id="SSF46689">
    <property type="entry name" value="Homeodomain-like"/>
    <property type="match status" value="1"/>
</dbReference>
<comment type="caution">
    <text evidence="6">The sequence shown here is derived from an EMBL/GenBank/DDBJ whole genome shotgun (WGS) entry which is preliminary data.</text>
</comment>
<dbReference type="Pfam" id="PF00440">
    <property type="entry name" value="TetR_N"/>
    <property type="match status" value="1"/>
</dbReference>
<dbReference type="InterPro" id="IPR001647">
    <property type="entry name" value="HTH_TetR"/>
</dbReference>
<keyword evidence="7" id="KW-1185">Reference proteome</keyword>
<dbReference type="Gene3D" id="1.10.357.10">
    <property type="entry name" value="Tetracycline Repressor, domain 2"/>
    <property type="match status" value="1"/>
</dbReference>
<dbReference type="PANTHER" id="PTHR30055:SF234">
    <property type="entry name" value="HTH-TYPE TRANSCRIPTIONAL REGULATOR BETI"/>
    <property type="match status" value="1"/>
</dbReference>
<organism evidence="6 7">
    <name type="scientific">Sulfitobacter undariae</name>
    <dbReference type="NCBI Taxonomy" id="1563671"/>
    <lineage>
        <taxon>Bacteria</taxon>
        <taxon>Pseudomonadati</taxon>
        <taxon>Pseudomonadota</taxon>
        <taxon>Alphaproteobacteria</taxon>
        <taxon>Rhodobacterales</taxon>
        <taxon>Roseobacteraceae</taxon>
        <taxon>Sulfitobacter</taxon>
    </lineage>
</organism>
<sequence length="178" mass="19985">MKQRPDAQKNRERLLAAAKLVFSEFGVTAPLELVRERANVGRATLYRNFPNRQALFLALIDEALDELDLHSDDFWDLLAEAAVKVVENEVSHAIWDAADIDSDQLAIRHKKLVGIFETPLAIAKQDKSVDPDIAPSDIVLLLRMIGGAVHSGPTTERRQVAMRAVELLRRGISRFRTH</sequence>
<dbReference type="AlphaFoldDB" id="A0A7W6E7J8"/>
<dbReference type="PROSITE" id="PS50977">
    <property type="entry name" value="HTH_TETR_2"/>
    <property type="match status" value="1"/>
</dbReference>
<reference evidence="6 7" key="1">
    <citation type="submission" date="2020-08" db="EMBL/GenBank/DDBJ databases">
        <title>Genomic Encyclopedia of Type Strains, Phase IV (KMG-IV): sequencing the most valuable type-strain genomes for metagenomic binning, comparative biology and taxonomic classification.</title>
        <authorList>
            <person name="Goeker M."/>
        </authorList>
    </citation>
    <scope>NUCLEOTIDE SEQUENCE [LARGE SCALE GENOMIC DNA]</scope>
    <source>
        <strain evidence="6 7">DSM 102234</strain>
    </source>
</reference>
<dbReference type="PRINTS" id="PR00455">
    <property type="entry name" value="HTHTETR"/>
</dbReference>
<evidence type="ECO:0000256" key="4">
    <source>
        <dbReference type="PROSITE-ProRule" id="PRU00335"/>
    </source>
</evidence>
<evidence type="ECO:0000256" key="2">
    <source>
        <dbReference type="ARBA" id="ARBA00023125"/>
    </source>
</evidence>